<dbReference type="InterPro" id="IPR036378">
    <property type="entry name" value="FAS1_dom_sf"/>
</dbReference>
<dbReference type="PROSITE" id="PS50213">
    <property type="entry name" value="FAS1"/>
    <property type="match status" value="1"/>
</dbReference>
<dbReference type="PANTHER" id="PTHR33985">
    <property type="entry name" value="OS02G0491300 PROTEIN-RELATED"/>
    <property type="match status" value="1"/>
</dbReference>
<sequence>MYFVSSPHQERTANSRIRSSPSPLMAARRLLASLVFFSFVFPISSPILPPETLTDAAEILSDSGFVAMSLTLELISQTLTSSASSATVFAPSDKAFRESGQPSFSLLLYHISPIKLSVENLQSLPLGTKIPTLFQNHSLIVTSSAYGGGVSLNQVRINGSAIYDFGPLSVFAIDRFFDPDLEVGDVSPPPPPPPPLYPSPGAASDLVDCLGASYSYGADSVARALDPLKSRGYSVIASLLDLQLPVMRDRMKMTVFAPVDEDMKQHLGNLSEWSSNFHAHVVPCRLIWTDLVSLDNGVSLRTLLDGFSVRVSITSGGVLVLNGVPIIFPDMYTSDSLVVHGLQLALTAKEDEKPASDSFSEVSHNNHDESLLNYGEL</sequence>
<dbReference type="InterPro" id="IPR052806">
    <property type="entry name" value="Fasciclin-like_AGP"/>
</dbReference>
<dbReference type="AlphaFoldDB" id="A0AAP0J7B7"/>
<evidence type="ECO:0000259" key="2">
    <source>
        <dbReference type="PROSITE" id="PS50213"/>
    </source>
</evidence>
<keyword evidence="4" id="KW-1185">Reference proteome</keyword>
<evidence type="ECO:0000313" key="3">
    <source>
        <dbReference type="EMBL" id="KAK9127995.1"/>
    </source>
</evidence>
<dbReference type="EMBL" id="JBBNAF010000007">
    <property type="protein sequence ID" value="KAK9127995.1"/>
    <property type="molecule type" value="Genomic_DNA"/>
</dbReference>
<comment type="caution">
    <text evidence="3">The sequence shown here is derived from an EMBL/GenBank/DDBJ whole genome shotgun (WGS) entry which is preliminary data.</text>
</comment>
<proteinExistence type="inferred from homology"/>
<protein>
    <recommendedName>
        <fullName evidence="2">FAS1 domain-containing protein</fullName>
    </recommendedName>
</protein>
<dbReference type="Gene3D" id="2.30.180.10">
    <property type="entry name" value="FAS1 domain"/>
    <property type="match status" value="2"/>
</dbReference>
<feature type="domain" description="FAS1" evidence="2">
    <location>
        <begin position="53"/>
        <end position="181"/>
    </location>
</feature>
<organism evidence="3 4">
    <name type="scientific">Stephania yunnanensis</name>
    <dbReference type="NCBI Taxonomy" id="152371"/>
    <lineage>
        <taxon>Eukaryota</taxon>
        <taxon>Viridiplantae</taxon>
        <taxon>Streptophyta</taxon>
        <taxon>Embryophyta</taxon>
        <taxon>Tracheophyta</taxon>
        <taxon>Spermatophyta</taxon>
        <taxon>Magnoliopsida</taxon>
        <taxon>Ranunculales</taxon>
        <taxon>Menispermaceae</taxon>
        <taxon>Menispermoideae</taxon>
        <taxon>Cissampelideae</taxon>
        <taxon>Stephania</taxon>
    </lineage>
</organism>
<dbReference type="SUPFAM" id="SSF82153">
    <property type="entry name" value="FAS1 domain"/>
    <property type="match status" value="2"/>
</dbReference>
<dbReference type="PANTHER" id="PTHR33985:SF17">
    <property type="entry name" value="FASCICLIN-LIKE ARABINOGALACTAN PROTEIN 20"/>
    <property type="match status" value="1"/>
</dbReference>
<accession>A0AAP0J7B7</accession>
<dbReference type="Proteomes" id="UP001420932">
    <property type="component" value="Unassembled WGS sequence"/>
</dbReference>
<evidence type="ECO:0000313" key="4">
    <source>
        <dbReference type="Proteomes" id="UP001420932"/>
    </source>
</evidence>
<dbReference type="Pfam" id="PF02469">
    <property type="entry name" value="Fasciclin"/>
    <property type="match status" value="2"/>
</dbReference>
<evidence type="ECO:0000256" key="1">
    <source>
        <dbReference type="ARBA" id="ARBA00007843"/>
    </source>
</evidence>
<comment type="similarity">
    <text evidence="1">Belongs to the fasciclin-like AGP family.</text>
</comment>
<name>A0AAP0J7B7_9MAGN</name>
<gene>
    <name evidence="3" type="ORF">Syun_016792</name>
</gene>
<reference evidence="3 4" key="1">
    <citation type="submission" date="2024-01" db="EMBL/GenBank/DDBJ databases">
        <title>Genome assemblies of Stephania.</title>
        <authorList>
            <person name="Yang L."/>
        </authorList>
    </citation>
    <scope>NUCLEOTIDE SEQUENCE [LARGE SCALE GENOMIC DNA]</scope>
    <source>
        <strain evidence="3">YNDBR</strain>
        <tissue evidence="3">Leaf</tissue>
    </source>
</reference>
<dbReference type="SMART" id="SM00554">
    <property type="entry name" value="FAS1"/>
    <property type="match status" value="2"/>
</dbReference>
<dbReference type="InterPro" id="IPR000782">
    <property type="entry name" value="FAS1_domain"/>
</dbReference>